<evidence type="ECO:0000259" key="5">
    <source>
        <dbReference type="PROSITE" id="PS51278"/>
    </source>
</evidence>
<comment type="caution">
    <text evidence="6">The sequence shown here is derived from an EMBL/GenBank/DDBJ whole genome shotgun (WGS) entry which is preliminary data.</text>
</comment>
<reference evidence="6" key="1">
    <citation type="submission" date="2019-08" db="EMBL/GenBank/DDBJ databases">
        <authorList>
            <person name="Kucharzyk K."/>
            <person name="Murdoch R.W."/>
            <person name="Higgins S."/>
            <person name="Loffler F."/>
        </authorList>
    </citation>
    <scope>NUCLEOTIDE SEQUENCE</scope>
</reference>
<dbReference type="PIRSF" id="PIRSF001589">
    <property type="entry name" value="Asn_synthetase_glu-h"/>
    <property type="match status" value="1"/>
</dbReference>
<dbReference type="InterPro" id="IPR033738">
    <property type="entry name" value="AsnB_N"/>
</dbReference>
<dbReference type="InterPro" id="IPR051786">
    <property type="entry name" value="ASN_synthetase/amidase"/>
</dbReference>
<dbReference type="PANTHER" id="PTHR43284">
    <property type="entry name" value="ASPARAGINE SYNTHETASE (GLUTAMINE-HYDROLYZING)"/>
    <property type="match status" value="1"/>
</dbReference>
<evidence type="ECO:0000256" key="3">
    <source>
        <dbReference type="ARBA" id="ARBA00022840"/>
    </source>
</evidence>
<dbReference type="Gene3D" id="3.40.50.620">
    <property type="entry name" value="HUPs"/>
    <property type="match status" value="1"/>
</dbReference>
<dbReference type="GO" id="GO:0006529">
    <property type="term" value="P:asparagine biosynthetic process"/>
    <property type="evidence" value="ECO:0007669"/>
    <property type="project" value="InterPro"/>
</dbReference>
<keyword evidence="2" id="KW-0547">Nucleotide-binding</keyword>
<dbReference type="CDD" id="cd00712">
    <property type="entry name" value="AsnB"/>
    <property type="match status" value="1"/>
</dbReference>
<organism evidence="6">
    <name type="scientific">bioreactor metagenome</name>
    <dbReference type="NCBI Taxonomy" id="1076179"/>
    <lineage>
        <taxon>unclassified sequences</taxon>
        <taxon>metagenomes</taxon>
        <taxon>ecological metagenomes</taxon>
    </lineage>
</organism>
<dbReference type="PANTHER" id="PTHR43284:SF1">
    <property type="entry name" value="ASPARAGINE SYNTHETASE"/>
    <property type="match status" value="1"/>
</dbReference>
<evidence type="ECO:0000256" key="2">
    <source>
        <dbReference type="ARBA" id="ARBA00022741"/>
    </source>
</evidence>
<evidence type="ECO:0000256" key="1">
    <source>
        <dbReference type="ARBA" id="ARBA00005752"/>
    </source>
</evidence>
<dbReference type="InterPro" id="IPR006426">
    <property type="entry name" value="Asn_synth_AEB"/>
</dbReference>
<dbReference type="CDD" id="cd01991">
    <property type="entry name" value="Asn_synthase_B_C"/>
    <property type="match status" value="1"/>
</dbReference>
<dbReference type="Gene3D" id="3.60.20.10">
    <property type="entry name" value="Glutamine Phosphoribosylpyrophosphate, subunit 1, domain 1"/>
    <property type="match status" value="1"/>
</dbReference>
<dbReference type="GO" id="GO:0005829">
    <property type="term" value="C:cytosol"/>
    <property type="evidence" value="ECO:0007669"/>
    <property type="project" value="TreeGrafter"/>
</dbReference>
<dbReference type="GO" id="GO:0005524">
    <property type="term" value="F:ATP binding"/>
    <property type="evidence" value="ECO:0007669"/>
    <property type="project" value="UniProtKB-KW"/>
</dbReference>
<dbReference type="Pfam" id="PF00733">
    <property type="entry name" value="Asn_synthase"/>
    <property type="match status" value="1"/>
</dbReference>
<protein>
    <submittedName>
        <fullName evidence="6">Asparagine synthetase [glutamine-hydrolyzing] 1</fullName>
        <ecNumber evidence="6">6.3.5.4</ecNumber>
    </submittedName>
</protein>
<dbReference type="PROSITE" id="PS51278">
    <property type="entry name" value="GATASE_TYPE_2"/>
    <property type="match status" value="1"/>
</dbReference>
<feature type="domain" description="Glutamine amidotransferase type-2" evidence="5">
    <location>
        <begin position="2"/>
        <end position="210"/>
    </location>
</feature>
<dbReference type="SUPFAM" id="SSF52402">
    <property type="entry name" value="Adenine nucleotide alpha hydrolases-like"/>
    <property type="match status" value="1"/>
</dbReference>
<dbReference type="InterPro" id="IPR017932">
    <property type="entry name" value="GATase_2_dom"/>
</dbReference>
<dbReference type="Pfam" id="PF13537">
    <property type="entry name" value="GATase_7"/>
    <property type="match status" value="1"/>
</dbReference>
<keyword evidence="3" id="KW-0067">ATP-binding</keyword>
<keyword evidence="4" id="KW-0315">Glutamine amidotransferase</keyword>
<dbReference type="InterPro" id="IPR029055">
    <property type="entry name" value="Ntn_hydrolases_N"/>
</dbReference>
<dbReference type="SUPFAM" id="SSF56235">
    <property type="entry name" value="N-terminal nucleophile aminohydrolases (Ntn hydrolases)"/>
    <property type="match status" value="1"/>
</dbReference>
<dbReference type="EMBL" id="VSSQ01003803">
    <property type="protein sequence ID" value="MPM22398.1"/>
    <property type="molecule type" value="Genomic_DNA"/>
</dbReference>
<name>A0A644Y319_9ZZZZ</name>
<evidence type="ECO:0000256" key="4">
    <source>
        <dbReference type="ARBA" id="ARBA00022962"/>
    </source>
</evidence>
<evidence type="ECO:0000313" key="6">
    <source>
        <dbReference type="EMBL" id="MPM22398.1"/>
    </source>
</evidence>
<dbReference type="GO" id="GO:0004066">
    <property type="term" value="F:asparagine synthase (glutamine-hydrolyzing) activity"/>
    <property type="evidence" value="ECO:0007669"/>
    <property type="project" value="UniProtKB-EC"/>
</dbReference>
<sequence>MCGFVGFTGELVGGEQILKNMMDTIIHRGPDSAGTHIDSDVALGFRRLSIIDLDSGSQPMYNETNDIVIVFNGEIYNYQELREELIAKGHVFRNNSDTETLIHGYEEFGEDMLSRLRGMFAFVIWDGKKKRLFGARDFFGIKPFYYAVVDSQLVFASEIKSILEYTPYKKEMNPEALENYLTFQYSVLPETFFKGIYKLMPAHSITFENGKIDVKRYWEPVFEPDENVTLEKLTDKIDEVMQDSIIKHKISDVEVGSFLSSGVDSSYVAACFKGDKTFTVGFDYEKYNEIDYAKKLSEKIEIDNYSKLISTDEYWDVLPTVQYHMDEPLADPSAVALYFVSQTAAKHVKVSLSGEGADEFFGGYNIYREPFSLRPITVLPKFLRKALGAVASAIPFKIKGKNYLIRGSKDVEERFIGNAFLFNEKDREKVLKNPTGHYNHKVLTKPFYDKVKKADDTTKMQYIDIHFWLIGDILLKADKMSMAHSLEVRVPFLDKEVFDVARKVPLKYKITKENTKYAMRQAAHRYLPDMVAEKKKLGFPVPIRIWLKEDKYYNLVKKAFTSSAAAEYFKTEEIVKLLDDHKKGKEDYSRKIWAIYMFLVWHKKYFEEEKTAA</sequence>
<dbReference type="EC" id="6.3.5.4" evidence="6"/>
<dbReference type="NCBIfam" id="TIGR01536">
    <property type="entry name" value="asn_synth_AEB"/>
    <property type="match status" value="1"/>
</dbReference>
<dbReference type="InterPro" id="IPR001962">
    <property type="entry name" value="Asn_synthase"/>
</dbReference>
<dbReference type="InterPro" id="IPR014729">
    <property type="entry name" value="Rossmann-like_a/b/a_fold"/>
</dbReference>
<proteinExistence type="inferred from homology"/>
<keyword evidence="6" id="KW-0436">Ligase</keyword>
<comment type="similarity">
    <text evidence="1">Belongs to the asparagine synthetase family.</text>
</comment>
<gene>
    <name evidence="6" type="primary">asnB_16</name>
    <name evidence="6" type="ORF">SDC9_68851</name>
</gene>
<accession>A0A644Y319</accession>
<dbReference type="AlphaFoldDB" id="A0A644Y319"/>